<feature type="compositionally biased region" description="Basic and acidic residues" evidence="1">
    <location>
        <begin position="124"/>
        <end position="135"/>
    </location>
</feature>
<name>A0A4C2A3X0_EUMVA</name>
<gene>
    <name evidence="2" type="ORF">EVAR_64658_1</name>
</gene>
<protein>
    <submittedName>
        <fullName evidence="2">Uncharacterized protein</fullName>
    </submittedName>
</protein>
<proteinExistence type="predicted"/>
<evidence type="ECO:0000313" key="3">
    <source>
        <dbReference type="Proteomes" id="UP000299102"/>
    </source>
</evidence>
<reference evidence="2 3" key="1">
    <citation type="journal article" date="2019" name="Commun. Biol.">
        <title>The bagworm genome reveals a unique fibroin gene that provides high tensile strength.</title>
        <authorList>
            <person name="Kono N."/>
            <person name="Nakamura H."/>
            <person name="Ohtoshi R."/>
            <person name="Tomita M."/>
            <person name="Numata K."/>
            <person name="Arakawa K."/>
        </authorList>
    </citation>
    <scope>NUCLEOTIDE SEQUENCE [LARGE SCALE GENOMIC DNA]</scope>
</reference>
<keyword evidence="3" id="KW-1185">Reference proteome</keyword>
<accession>A0A4C2A3X0</accession>
<sequence>MENNPDRFSVIARSRKQVARPHASRARCDPNQRSPFAELASPAPINVHSVAQQNPYLLQARRKELRSKKNMKVEPINSRHNNLIVLYFYFYGNVFRYYFNRVNCLPADVRLKEKSYLATNKPESPVDRDPRRKGQELATASDVQTTASEILCLDFWSHILMAEFRDIDIIGEMSSGSAVSTGVP</sequence>
<comment type="caution">
    <text evidence="2">The sequence shown here is derived from an EMBL/GenBank/DDBJ whole genome shotgun (WGS) entry which is preliminary data.</text>
</comment>
<dbReference type="AlphaFoldDB" id="A0A4C2A3X0"/>
<dbReference type="Proteomes" id="UP000299102">
    <property type="component" value="Unassembled WGS sequence"/>
</dbReference>
<feature type="region of interest" description="Disordered" evidence="1">
    <location>
        <begin position="120"/>
        <end position="139"/>
    </location>
</feature>
<dbReference type="EMBL" id="BGZK01002545">
    <property type="protein sequence ID" value="GBP94758.1"/>
    <property type="molecule type" value="Genomic_DNA"/>
</dbReference>
<evidence type="ECO:0000256" key="1">
    <source>
        <dbReference type="SAM" id="MobiDB-lite"/>
    </source>
</evidence>
<evidence type="ECO:0000313" key="2">
    <source>
        <dbReference type="EMBL" id="GBP94758.1"/>
    </source>
</evidence>
<organism evidence="2 3">
    <name type="scientific">Eumeta variegata</name>
    <name type="common">Bagworm moth</name>
    <name type="synonym">Eumeta japonica</name>
    <dbReference type="NCBI Taxonomy" id="151549"/>
    <lineage>
        <taxon>Eukaryota</taxon>
        <taxon>Metazoa</taxon>
        <taxon>Ecdysozoa</taxon>
        <taxon>Arthropoda</taxon>
        <taxon>Hexapoda</taxon>
        <taxon>Insecta</taxon>
        <taxon>Pterygota</taxon>
        <taxon>Neoptera</taxon>
        <taxon>Endopterygota</taxon>
        <taxon>Lepidoptera</taxon>
        <taxon>Glossata</taxon>
        <taxon>Ditrysia</taxon>
        <taxon>Tineoidea</taxon>
        <taxon>Psychidae</taxon>
        <taxon>Oiketicinae</taxon>
        <taxon>Eumeta</taxon>
    </lineage>
</organism>